<comment type="caution">
    <text evidence="7">The sequence shown here is derived from an EMBL/GenBank/DDBJ whole genome shotgun (WGS) entry which is preliminary data.</text>
</comment>
<feature type="domain" description="Type I restriction modification DNA specificity" evidence="6">
    <location>
        <begin position="310"/>
        <end position="462"/>
    </location>
</feature>
<dbReference type="GO" id="GO:0009307">
    <property type="term" value="P:DNA restriction-modification system"/>
    <property type="evidence" value="ECO:0007669"/>
    <property type="project" value="UniProtKB-KW"/>
</dbReference>
<dbReference type="InterPro" id="IPR051212">
    <property type="entry name" value="Type-I_RE_S_subunit"/>
</dbReference>
<dbReference type="SUPFAM" id="SSF116734">
    <property type="entry name" value="DNA methylase specificity domain"/>
    <property type="match status" value="2"/>
</dbReference>
<reference evidence="7" key="1">
    <citation type="submission" date="2016-04" db="EMBL/GenBank/DDBJ databases">
        <authorList>
            <person name="Tabuchi Yagui T.R."/>
        </authorList>
    </citation>
    <scope>NUCLEOTIDE SEQUENCE [LARGE SCALE GENOMIC DNA]</scope>
    <source>
        <strain evidence="7">NIES-26</strain>
    </source>
</reference>
<dbReference type="PANTHER" id="PTHR43140">
    <property type="entry name" value="TYPE-1 RESTRICTION ENZYME ECOKI SPECIFICITY PROTEIN"/>
    <property type="match status" value="1"/>
</dbReference>
<evidence type="ECO:0000256" key="5">
    <source>
        <dbReference type="SAM" id="MobiDB-lite"/>
    </source>
</evidence>
<dbReference type="AlphaFoldDB" id="A0A367RZ44"/>
<dbReference type="Proteomes" id="UP000252107">
    <property type="component" value="Unassembled WGS sequence"/>
</dbReference>
<feature type="domain" description="Type I restriction modification DNA specificity" evidence="6">
    <location>
        <begin position="42"/>
        <end position="182"/>
    </location>
</feature>
<dbReference type="PANTHER" id="PTHR43140:SF1">
    <property type="entry name" value="TYPE I RESTRICTION ENZYME ECOKI SPECIFICITY SUBUNIT"/>
    <property type="match status" value="1"/>
</dbReference>
<evidence type="ECO:0000256" key="1">
    <source>
        <dbReference type="ARBA" id="ARBA00010923"/>
    </source>
</evidence>
<dbReference type="InterPro" id="IPR044946">
    <property type="entry name" value="Restrct_endonuc_typeI_TRD_sf"/>
</dbReference>
<keyword evidence="8" id="KW-1185">Reference proteome</keyword>
<name>A0A367RZ44_9NOSO</name>
<organism evidence="7 8">
    <name type="scientific">Nostoc minutum NIES-26</name>
    <dbReference type="NCBI Taxonomy" id="1844469"/>
    <lineage>
        <taxon>Bacteria</taxon>
        <taxon>Bacillati</taxon>
        <taxon>Cyanobacteriota</taxon>
        <taxon>Cyanophyceae</taxon>
        <taxon>Nostocales</taxon>
        <taxon>Nostocaceae</taxon>
        <taxon>Nostoc</taxon>
    </lineage>
</organism>
<dbReference type="InterPro" id="IPR000055">
    <property type="entry name" value="Restrct_endonuc_typeI_TRD"/>
</dbReference>
<dbReference type="EMBL" id="LXQD01000033">
    <property type="protein sequence ID" value="RCJ40963.1"/>
    <property type="molecule type" value="Genomic_DNA"/>
</dbReference>
<evidence type="ECO:0000313" key="7">
    <source>
        <dbReference type="EMBL" id="RCJ40963.1"/>
    </source>
</evidence>
<evidence type="ECO:0000256" key="2">
    <source>
        <dbReference type="ARBA" id="ARBA00022747"/>
    </source>
</evidence>
<dbReference type="Gene3D" id="3.90.220.20">
    <property type="entry name" value="DNA methylase specificity domains"/>
    <property type="match status" value="2"/>
</dbReference>
<dbReference type="CDD" id="cd17246">
    <property type="entry name" value="RMtype1_S_SonII-TRD2-CR2_like"/>
    <property type="match status" value="1"/>
</dbReference>
<dbReference type="Pfam" id="PF01420">
    <property type="entry name" value="Methylase_S"/>
    <property type="match status" value="2"/>
</dbReference>
<evidence type="ECO:0000313" key="8">
    <source>
        <dbReference type="Proteomes" id="UP000252107"/>
    </source>
</evidence>
<accession>A0A367RZ44</accession>
<sequence length="548" mass="62524">MGDKIFFNRHKLTNLPDSWCWASLDELMKKIVDGSHHTPTYTDNGIPFLSVKDIRNGQIYFDNCKYISVEEHKILCQRCNPEYGDLLITKSGTIGRCALVKTKREFSLFVSVALLKPATHDVNPSYISLAFQSWFQTINVQNDVTGTAIKNFHLVDFKQLKLPIAPLNEQRRIVAKIEALKARSQRVKDALEDIPQLLDQFRQSVLAAAFRGDLTADWREQNPNVEPAPVLLERIRVERRRHWEEAELEKMKASGKLPKNDKWKEKYEEPSTPDMINLPLLIESWTYSFLKPLFSQKRTGLKTGPFGSLLKKDDYRTYGIPVLGIENISSTGFINKNKIYIDEAKATELADYDAQEGDIIISRSGTVGEVCVVPSGIGETRISTNLIRVSLADNTILPDYFCFSFRGSTFILNQVSELCSGSTRDFLNQAILNNLIFPIPPLEEQKEIVRRIKQLFEFSEKIEYQVTEKTQLLELLNQSILAKAFRGELVPQDPNDEPASVLVERIRIERDKLETKTVKKSIVKTSTRRTKKAQAQAEEPVQLELGLE</sequence>
<protein>
    <recommendedName>
        <fullName evidence="6">Type I restriction modification DNA specificity domain-containing protein</fullName>
    </recommendedName>
</protein>
<keyword evidence="2" id="KW-0680">Restriction system</keyword>
<evidence type="ECO:0000256" key="4">
    <source>
        <dbReference type="ARBA" id="ARBA00038652"/>
    </source>
</evidence>
<dbReference type="GO" id="GO:0003677">
    <property type="term" value="F:DNA binding"/>
    <property type="evidence" value="ECO:0007669"/>
    <property type="project" value="UniProtKB-KW"/>
</dbReference>
<evidence type="ECO:0000256" key="3">
    <source>
        <dbReference type="ARBA" id="ARBA00023125"/>
    </source>
</evidence>
<gene>
    <name evidence="7" type="ORF">A6770_36825</name>
</gene>
<comment type="subunit">
    <text evidence="4">The methyltransferase is composed of M and S polypeptides.</text>
</comment>
<comment type="similarity">
    <text evidence="1">Belongs to the type-I restriction system S methylase family.</text>
</comment>
<feature type="region of interest" description="Disordered" evidence="5">
    <location>
        <begin position="524"/>
        <end position="548"/>
    </location>
</feature>
<proteinExistence type="inferred from homology"/>
<keyword evidence="3" id="KW-0238">DNA-binding</keyword>
<evidence type="ECO:0000259" key="6">
    <source>
        <dbReference type="Pfam" id="PF01420"/>
    </source>
</evidence>